<dbReference type="EMBL" id="JZEX01000136">
    <property type="protein sequence ID" value="KKB10736.1"/>
    <property type="molecule type" value="Genomic_DNA"/>
</dbReference>
<proteinExistence type="predicted"/>
<dbReference type="InterPro" id="IPR021293">
    <property type="entry name" value="DUF2865"/>
</dbReference>
<organism evidence="2 3">
    <name type="scientific">Devosia geojensis</name>
    <dbReference type="NCBI Taxonomy" id="443610"/>
    <lineage>
        <taxon>Bacteria</taxon>
        <taxon>Pseudomonadati</taxon>
        <taxon>Pseudomonadota</taxon>
        <taxon>Alphaproteobacteria</taxon>
        <taxon>Hyphomicrobiales</taxon>
        <taxon>Devosiaceae</taxon>
        <taxon>Devosia</taxon>
    </lineage>
</organism>
<dbReference type="RefSeq" id="WP_046109727.1">
    <property type="nucleotide sequence ID" value="NZ_JZEX01000136.1"/>
</dbReference>
<dbReference type="Pfam" id="PF11064">
    <property type="entry name" value="DUF2865"/>
    <property type="match status" value="1"/>
</dbReference>
<accession>A0A0F5FPG6</accession>
<reference evidence="2 3" key="1">
    <citation type="submission" date="2015-03" db="EMBL/GenBank/DDBJ databases">
        <authorList>
            <person name="Hassan Y.I."/>
            <person name="Lepp D."/>
            <person name="Li X.-Z."/>
            <person name="Zhou T."/>
        </authorList>
    </citation>
    <scope>NUCLEOTIDE SEQUENCE [LARGE SCALE GENOMIC DNA]</scope>
    <source>
        <strain evidence="2 3">BD-c194</strain>
    </source>
</reference>
<name>A0A0F5FPG6_9HYPH</name>
<feature type="region of interest" description="Disordered" evidence="1">
    <location>
        <begin position="326"/>
        <end position="349"/>
    </location>
</feature>
<dbReference type="STRING" id="443610.VE25_16375"/>
<evidence type="ECO:0008006" key="4">
    <source>
        <dbReference type="Google" id="ProtNLM"/>
    </source>
</evidence>
<evidence type="ECO:0000313" key="3">
    <source>
        <dbReference type="Proteomes" id="UP000033632"/>
    </source>
</evidence>
<evidence type="ECO:0000313" key="2">
    <source>
        <dbReference type="EMBL" id="KKB10736.1"/>
    </source>
</evidence>
<keyword evidence="3" id="KW-1185">Reference proteome</keyword>
<gene>
    <name evidence="2" type="ORF">VE25_16375</name>
</gene>
<feature type="compositionally biased region" description="Low complexity" evidence="1">
    <location>
        <begin position="333"/>
        <end position="343"/>
    </location>
</feature>
<comment type="caution">
    <text evidence="2">The sequence shown here is derived from an EMBL/GenBank/DDBJ whole genome shotgun (WGS) entry which is preliminary data.</text>
</comment>
<evidence type="ECO:0000256" key="1">
    <source>
        <dbReference type="SAM" id="MobiDB-lite"/>
    </source>
</evidence>
<dbReference type="OrthoDB" id="7850882at2"/>
<sequence>MGKLFASALRLSTAIFIALVVVCANISLAHAQSSCRQLQAALNQLNRNQDFRNYESGNGLLRQLRDQVQAAESAYVRNGCNADARAGRVLTPQCQGIAREVLRLRNDFSQASSSVNAGGSVAQQREAVLQEMARFGCGTDEGSSATFSPDRQALFDRVYGSSSDQGSQVVENQGGWSSGGYRTVRTLCVRLTDGYFWPISYSTLQDYVGQDAAACQQMCPGTPVELYFYDNPGQEPEQMRNMLGQPYSNMPNAFRYREAFDTESSCKPQNASGSFATVEAPNGQSRTIIDYQGATFPLPLRDPRQREAVPAVAVAAADPATYVEVPLPRRRPAGPGEAPQAQPIENDNQMRLVRFGNRTVRVVGPDTPYAQATGAGT</sequence>
<protein>
    <recommendedName>
        <fullName evidence="4">DUF2865 domain-containing protein</fullName>
    </recommendedName>
</protein>
<dbReference type="AlphaFoldDB" id="A0A0F5FPG6"/>
<dbReference type="Proteomes" id="UP000033632">
    <property type="component" value="Unassembled WGS sequence"/>
</dbReference>